<protein>
    <submittedName>
        <fullName evidence="1">Uncharacterized protein</fullName>
    </submittedName>
</protein>
<evidence type="ECO:0000313" key="1">
    <source>
        <dbReference type="EMBL" id="MBD2777523.1"/>
    </source>
</evidence>
<gene>
    <name evidence="1" type="ORF">ICL16_37130</name>
</gene>
<reference evidence="1" key="1">
    <citation type="submission" date="2020-09" db="EMBL/GenBank/DDBJ databases">
        <title>Iningainema tapete sp. nov. (Scytonemataceae, Cyanobacteria) from greenhouses in central Florida (USA) produces two types of nodularin with biosynthetic potential for microcystin-LR and anabaenopeptins.</title>
        <authorList>
            <person name="Berthold D.E."/>
            <person name="Lefler F.W."/>
            <person name="Huang I.-S."/>
            <person name="Abdulla H."/>
            <person name="Zimba P.V."/>
            <person name="Laughinghouse H.D. IV."/>
        </authorList>
    </citation>
    <scope>NUCLEOTIDE SEQUENCE</scope>
    <source>
        <strain evidence="1">BLCCT55</strain>
    </source>
</reference>
<organism evidence="1 2">
    <name type="scientific">Iningainema tapete BLCC-T55</name>
    <dbReference type="NCBI Taxonomy" id="2748662"/>
    <lineage>
        <taxon>Bacteria</taxon>
        <taxon>Bacillati</taxon>
        <taxon>Cyanobacteriota</taxon>
        <taxon>Cyanophyceae</taxon>
        <taxon>Nostocales</taxon>
        <taxon>Scytonemataceae</taxon>
        <taxon>Iningainema tapete</taxon>
    </lineage>
</organism>
<dbReference type="EMBL" id="JACXAE010000110">
    <property type="protein sequence ID" value="MBD2777523.1"/>
    <property type="molecule type" value="Genomic_DNA"/>
</dbReference>
<dbReference type="Proteomes" id="UP000629098">
    <property type="component" value="Unassembled WGS sequence"/>
</dbReference>
<dbReference type="AlphaFoldDB" id="A0A8J6Y1G1"/>
<proteinExistence type="predicted"/>
<name>A0A8J6Y1G1_9CYAN</name>
<comment type="caution">
    <text evidence="1">The sequence shown here is derived from an EMBL/GenBank/DDBJ whole genome shotgun (WGS) entry which is preliminary data.</text>
</comment>
<keyword evidence="2" id="KW-1185">Reference proteome</keyword>
<sequence length="63" mass="7312">MNIAVQNLLNSFENLSESEKWETALELLKRTIHFNNFPALTDEELTLSAEELFLELDQTEART</sequence>
<evidence type="ECO:0000313" key="2">
    <source>
        <dbReference type="Proteomes" id="UP000629098"/>
    </source>
</evidence>
<dbReference type="RefSeq" id="WP_190836583.1">
    <property type="nucleotide sequence ID" value="NZ_CAWPPI010000110.1"/>
</dbReference>
<accession>A0A8J6Y1G1</accession>